<comment type="similarity">
    <text evidence="1">Belongs to the esterase D family.</text>
</comment>
<keyword evidence="5" id="KW-1185">Reference proteome</keyword>
<accession>A0ABT0BEN9</accession>
<dbReference type="Proteomes" id="UP001162881">
    <property type="component" value="Unassembled WGS sequence"/>
</dbReference>
<keyword evidence="2 4" id="KW-0378">Hydrolase</keyword>
<feature type="signal peptide" evidence="3">
    <location>
        <begin position="1"/>
        <end position="28"/>
    </location>
</feature>
<evidence type="ECO:0000256" key="3">
    <source>
        <dbReference type="SAM" id="SignalP"/>
    </source>
</evidence>
<dbReference type="Pfam" id="PF00756">
    <property type="entry name" value="Esterase"/>
    <property type="match status" value="1"/>
</dbReference>
<dbReference type="EMBL" id="JALHLF010000050">
    <property type="protein sequence ID" value="MCJ2183532.1"/>
    <property type="molecule type" value="Genomic_DNA"/>
</dbReference>
<evidence type="ECO:0000256" key="2">
    <source>
        <dbReference type="ARBA" id="ARBA00022801"/>
    </source>
</evidence>
<protein>
    <submittedName>
        <fullName evidence="4">Alpha/beta hydrolase-fold protein</fullName>
    </submittedName>
</protein>
<organism evidence="4 5">
    <name type="scientific">Novosphingobium organovorum</name>
    <dbReference type="NCBI Taxonomy" id="2930092"/>
    <lineage>
        <taxon>Bacteria</taxon>
        <taxon>Pseudomonadati</taxon>
        <taxon>Pseudomonadota</taxon>
        <taxon>Alphaproteobacteria</taxon>
        <taxon>Sphingomonadales</taxon>
        <taxon>Sphingomonadaceae</taxon>
        <taxon>Novosphingobium</taxon>
    </lineage>
</organism>
<dbReference type="PANTHER" id="PTHR40841">
    <property type="entry name" value="SIDEROPHORE TRIACETYLFUSARININE C ESTERASE"/>
    <property type="match status" value="1"/>
</dbReference>
<proteinExistence type="inferred from homology"/>
<feature type="chain" id="PRO_5045130337" evidence="3">
    <location>
        <begin position="29"/>
        <end position="341"/>
    </location>
</feature>
<evidence type="ECO:0000313" key="4">
    <source>
        <dbReference type="EMBL" id="MCJ2183532.1"/>
    </source>
</evidence>
<evidence type="ECO:0000256" key="1">
    <source>
        <dbReference type="ARBA" id="ARBA00005622"/>
    </source>
</evidence>
<evidence type="ECO:0000313" key="5">
    <source>
        <dbReference type="Proteomes" id="UP001162881"/>
    </source>
</evidence>
<dbReference type="SUPFAM" id="SSF53474">
    <property type="entry name" value="alpha/beta-Hydrolases"/>
    <property type="match status" value="1"/>
</dbReference>
<dbReference type="InterPro" id="IPR052558">
    <property type="entry name" value="Siderophore_Hydrolase_D"/>
</dbReference>
<name>A0ABT0BEN9_9SPHN</name>
<dbReference type="GO" id="GO:0016787">
    <property type="term" value="F:hydrolase activity"/>
    <property type="evidence" value="ECO:0007669"/>
    <property type="project" value="UniProtKB-KW"/>
</dbReference>
<dbReference type="InterPro" id="IPR000801">
    <property type="entry name" value="Esterase-like"/>
</dbReference>
<reference evidence="4" key="1">
    <citation type="submission" date="2022-03" db="EMBL/GenBank/DDBJ databases">
        <title>Identification of a novel bacterium isolated from mangrove sediments.</title>
        <authorList>
            <person name="Pan X."/>
        </authorList>
    </citation>
    <scope>NUCLEOTIDE SEQUENCE</scope>
    <source>
        <strain evidence="4">B1949</strain>
    </source>
</reference>
<keyword evidence="3" id="KW-0732">Signal</keyword>
<dbReference type="Gene3D" id="3.40.50.1820">
    <property type="entry name" value="alpha/beta hydrolase"/>
    <property type="match status" value="1"/>
</dbReference>
<dbReference type="RefSeq" id="WP_244021428.1">
    <property type="nucleotide sequence ID" value="NZ_JALHLF010000050.1"/>
</dbReference>
<gene>
    <name evidence="4" type="ORF">MTR62_12640</name>
</gene>
<sequence length="341" mass="35180">MSTSRALARGLLLALGVLGTLASASAPAQPRLVAAAQPGVVETGSAAYRFERFTLPAREAGRTYDVVVAIPRRAAPEGGFPLVTLLDGGAAIEAIDEALLRRLETGATPPVLVAVGYVGQPRFDVKARAFDYTPAPARHPQAPLVDDQGRPGGGAARFLALIGTRIVPRVATMAPIDPTRETLWGHSYGGLFVLYAATRQHVPFATFVAADPALWWNYGSFLKDPKRVRKAPDGGPRAITVVRGEGGAHRGGRPGAAQATALAKGPHPDMRGSVAPEAAVTLARQLADQGAHVTLTRCTGQGHGAMFALSLRAALIAAAGAAPDPAAPECGAEAIASAEPE</sequence>
<dbReference type="InterPro" id="IPR029058">
    <property type="entry name" value="AB_hydrolase_fold"/>
</dbReference>
<comment type="caution">
    <text evidence="4">The sequence shown here is derived from an EMBL/GenBank/DDBJ whole genome shotgun (WGS) entry which is preliminary data.</text>
</comment>
<dbReference type="PANTHER" id="PTHR40841:SF2">
    <property type="entry name" value="SIDEROPHORE-DEGRADING ESTERASE (EUROFUNG)"/>
    <property type="match status" value="1"/>
</dbReference>